<comment type="caution">
    <text evidence="4">The sequence shown here is derived from an EMBL/GenBank/DDBJ whole genome shotgun (WGS) entry which is preliminary data.</text>
</comment>
<keyword evidence="3" id="KW-1133">Transmembrane helix</keyword>
<sequence>MGSVSFFAREQQRSRDAMAPCGVKRVWSTQWAFLAELQNGEFVAWGNEGSGGNIAAAGVKASLEKVGVKHVWSTGRAFLAELQNGKFVAWGEAWGDKDYGGDIAAVKPSLEKAGVRRVWSTGYAFLAELQNAECVAWGHSTRGGDIGGVKVSLEKVGVKNVWSTLYAFLAELQNGEFVVWGLKDHGADLDAKKKASLENAGVKYVWSTAGAFLAELQSGEFVAWGHNGYGADISAVKPKLESGVKHVWNTNGTFLAELQSGEFVAWGDKGHKSRGAGIDRVKVSRKEKIVKHVWNWIKHPFRAELQSGEFVPERSKYSKVWTVKESLEEAGVKHVWSTHGAFLAELQSGEFVAWGDKSGGAGIDLVRPSLEKAGVKRVWSAYYAFLAERQNGECVAWGLKDYGGAWRKEDWGGNLGAVKASLDRKAQGSPYAAVAALRRGEKCPKIHSNQNLFFDANRLTSVLTMMDLLTPATRYLVRYVSDSCAGFFVGSIRLTQEVFFKQMYLLATLLSGSLRHSITITCVRAAELLNSLLSARGSHNCSPRDQLLLKELAECLRSVAVARAIRKGKFACVDVQQTATWVSTGICHPTFICTFLLHLHESGVHFGERLNLPLAGTCVTTEARLMLLMLARSCVVAEGGAADAHEVRLMLMMLAFRFIAGFFIARPDLESASATPSRQMSPNCESYVKAAKVSHMLDIVDDEVEVVTPAKASHSLNAVEDDLVEQVQLPQSEEDLDDYFSSIEEQYQDLIRLFPRSELLGSFFAIPLGFYDPERKSETIIWYHKNKTKQTEALNFISPPLLLLLVLLVIRCRLAHTPGVPRSCKALREGARGLGDGEQQQEEEEEEEEKEEDEDVVLVSALSLGQAMDTSEQFVCPSPAFRDEPRADFYLGLAVGVLVGIAVGSLLDLLYLVPLCMSQTGLDTLEAHIRALTARVELLELENKVLKVRVERLEGEGFELVSESRPATAPREAALPASASSTCRPTERTRPSSSTASASSAVHTTEKFRGQVADEIGAYIRRCLSGGNRGNSGREKVDLPNRIYIVVRDVKENIYDPVRVFTSWRDTQPVVSLGPGPGKQFGESIFVGFPSQWEARRAVAAAGLTWPENGEGPIFDYGLVAVRPKAAEEAPWVALAVSGEDADGELVVALPGGAWHRTASRRRVPTASLKSPRAFSVRLAAPKAREQALEATCRVWVAGLRTAWAQLLDFVAVGEEDLDLGYSFGEGEQIDCVPFAEDLIEAAGDRITYQTAVEGDSPEHSARPASEGSRSEPGWATRVAELERDMGQVQQGIKDILAKLGGGPAEDANQQQPTTSRPSALRPTSQGKAPPPSRELGGLDPAVVQAARAAGVPDSHLQEMARVVQGTRTKLKDPQAPAKTPWAPSASLAALDQTDDEPEEETADRMTAAIEKLTAIAESLTAGRRKASTLEGLLEAGGSTDASGSASTSRRNSAALRVLKRALQDHPRELADGMLERMAADFGLARALPGGDRVPVTARAWVESRARIQHLYPSTVRFAWILAGVVDALSRGNYDEGLARSLVGLAAVEQLSLDRGSWTLAEPMLLEEPAPLSSFHGRQMPSGSEQPFTRLLDARTVELLVHQVKEVDECLERRKKLGTRRSGPTVPSDDTEDHRDTAEDKGGKGRPKAKAKGAAAPKEQA</sequence>
<evidence type="ECO:0000256" key="2">
    <source>
        <dbReference type="SAM" id="MobiDB-lite"/>
    </source>
</evidence>
<dbReference type="Proteomes" id="UP000186817">
    <property type="component" value="Unassembled WGS sequence"/>
</dbReference>
<feature type="region of interest" description="Disordered" evidence="2">
    <location>
        <begin position="962"/>
        <end position="1004"/>
    </location>
</feature>
<evidence type="ECO:0000313" key="4">
    <source>
        <dbReference type="EMBL" id="OLP77832.1"/>
    </source>
</evidence>
<gene>
    <name evidence="4" type="ORF">AK812_SmicGene42060</name>
</gene>
<feature type="compositionally biased region" description="Low complexity" evidence="2">
    <location>
        <begin position="991"/>
        <end position="1003"/>
    </location>
</feature>
<feature type="compositionally biased region" description="Acidic residues" evidence="2">
    <location>
        <begin position="839"/>
        <end position="854"/>
    </location>
</feature>
<feature type="compositionally biased region" description="Basic and acidic residues" evidence="2">
    <location>
        <begin position="1632"/>
        <end position="1643"/>
    </location>
</feature>
<keyword evidence="5" id="KW-1185">Reference proteome</keyword>
<feature type="region of interest" description="Disordered" evidence="2">
    <location>
        <begin position="1615"/>
        <end position="1661"/>
    </location>
</feature>
<dbReference type="InterPro" id="IPR009091">
    <property type="entry name" value="RCC1/BLIP-II"/>
</dbReference>
<evidence type="ECO:0008006" key="6">
    <source>
        <dbReference type="Google" id="ProtNLM"/>
    </source>
</evidence>
<feature type="compositionally biased region" description="Polar residues" evidence="2">
    <location>
        <begin position="1308"/>
        <end position="1327"/>
    </location>
</feature>
<reference evidence="4 5" key="1">
    <citation type="submission" date="2016-02" db="EMBL/GenBank/DDBJ databases">
        <title>Genome analysis of coral dinoflagellate symbionts highlights evolutionary adaptations to a symbiotic lifestyle.</title>
        <authorList>
            <person name="Aranda M."/>
            <person name="Li Y."/>
            <person name="Liew Y.J."/>
            <person name="Baumgarten S."/>
            <person name="Simakov O."/>
            <person name="Wilson M."/>
            <person name="Piel J."/>
            <person name="Ashoor H."/>
            <person name="Bougouffa S."/>
            <person name="Bajic V.B."/>
            <person name="Ryu T."/>
            <person name="Ravasi T."/>
            <person name="Bayer T."/>
            <person name="Micklem G."/>
            <person name="Kim H."/>
            <person name="Bhak J."/>
            <person name="Lajeunesse T.C."/>
            <person name="Voolstra C.R."/>
        </authorList>
    </citation>
    <scope>NUCLEOTIDE SEQUENCE [LARGE SCALE GENOMIC DNA]</scope>
    <source>
        <strain evidence="4 5">CCMP2467</strain>
    </source>
</reference>
<protein>
    <recommendedName>
        <fullName evidence="6">E3 ubiquitin-protein ligase HERC2</fullName>
    </recommendedName>
</protein>
<feature type="region of interest" description="Disordered" evidence="2">
    <location>
        <begin position="832"/>
        <end position="854"/>
    </location>
</feature>
<feature type="region of interest" description="Disordered" evidence="2">
    <location>
        <begin position="1251"/>
        <end position="1274"/>
    </location>
</feature>
<feature type="coiled-coil region" evidence="1">
    <location>
        <begin position="922"/>
        <end position="956"/>
    </location>
</feature>
<dbReference type="EMBL" id="LSRX01001703">
    <property type="protein sequence ID" value="OLP77832.1"/>
    <property type="molecule type" value="Genomic_DNA"/>
</dbReference>
<feature type="compositionally biased region" description="Low complexity" evidence="2">
    <location>
        <begin position="1652"/>
        <end position="1661"/>
    </location>
</feature>
<feature type="compositionally biased region" description="Acidic residues" evidence="2">
    <location>
        <begin position="1393"/>
        <end position="1402"/>
    </location>
</feature>
<feature type="region of interest" description="Disordered" evidence="2">
    <location>
        <begin position="1300"/>
        <end position="1338"/>
    </location>
</feature>
<dbReference type="Gene3D" id="2.130.10.30">
    <property type="entry name" value="Regulator of chromosome condensation 1/beta-lactamase-inhibitor protein II"/>
    <property type="match status" value="1"/>
</dbReference>
<keyword evidence="1" id="KW-0175">Coiled coil</keyword>
<dbReference type="SUPFAM" id="SSF50985">
    <property type="entry name" value="RCC1/BLIP-II"/>
    <property type="match status" value="2"/>
</dbReference>
<evidence type="ECO:0000313" key="5">
    <source>
        <dbReference type="Proteomes" id="UP000186817"/>
    </source>
</evidence>
<organism evidence="4 5">
    <name type="scientific">Symbiodinium microadriaticum</name>
    <name type="common">Dinoflagellate</name>
    <name type="synonym">Zooxanthella microadriatica</name>
    <dbReference type="NCBI Taxonomy" id="2951"/>
    <lineage>
        <taxon>Eukaryota</taxon>
        <taxon>Sar</taxon>
        <taxon>Alveolata</taxon>
        <taxon>Dinophyceae</taxon>
        <taxon>Suessiales</taxon>
        <taxon>Symbiodiniaceae</taxon>
        <taxon>Symbiodinium</taxon>
    </lineage>
</organism>
<feature type="transmembrane region" description="Helical" evidence="3">
    <location>
        <begin position="793"/>
        <end position="812"/>
    </location>
</feature>
<evidence type="ECO:0000256" key="3">
    <source>
        <dbReference type="SAM" id="Phobius"/>
    </source>
</evidence>
<evidence type="ECO:0000256" key="1">
    <source>
        <dbReference type="SAM" id="Coils"/>
    </source>
</evidence>
<feature type="region of interest" description="Disordered" evidence="2">
    <location>
        <begin position="1366"/>
        <end position="1404"/>
    </location>
</feature>
<keyword evidence="3" id="KW-0472">Membrane</keyword>
<feature type="transmembrane region" description="Helical" evidence="3">
    <location>
        <begin position="889"/>
        <end position="913"/>
    </location>
</feature>
<proteinExistence type="predicted"/>
<keyword evidence="3" id="KW-0812">Transmembrane</keyword>
<name>A0A1Q9C4I3_SYMMI</name>
<accession>A0A1Q9C4I3</accession>
<dbReference type="OrthoDB" id="407076at2759"/>